<sequence length="288" mass="32961">MLVENLKLFKMLVNSLIILLVIFCKSNTDALPTDIDCNQCSSEECSLDLTIPCCKLCLAHIKCTPTEMMVTIPRAAANFALEDLSLADGKCGGYISGENYIFNSGMSDCGTKSVFIRQSHILYKNEVRHKNGKPLYSLTCLFKRRLPPVRKGIRVRANENQAPRMYHTTVFGRRKNDNTIYLEDNEHFFFEIKGPSYLKRRNMEMAVKSCYLDITEGSNKPGANPRRDVLINNGCARQGVETLMKTRYTLWFSVFMNDVPQQYNNTAVLNCDVILCYNSYNRRCRFNC</sequence>
<reference evidence="5" key="1">
    <citation type="submission" date="2021-01" db="UniProtKB">
        <authorList>
            <consortium name="EnsemblMetazoa"/>
        </authorList>
    </citation>
    <scope>IDENTIFICATION</scope>
</reference>
<evidence type="ECO:0000256" key="3">
    <source>
        <dbReference type="SAM" id="SignalP"/>
    </source>
</evidence>
<dbReference type="GeneID" id="136807578"/>
<evidence type="ECO:0000256" key="2">
    <source>
        <dbReference type="ARBA" id="ARBA00023157"/>
    </source>
</evidence>
<dbReference type="PANTHER" id="PTHR14002:SF43">
    <property type="entry name" value="DELTA-LIKE PROTEIN"/>
    <property type="match status" value="1"/>
</dbReference>
<dbReference type="OrthoDB" id="6420824at2759"/>
<name>A0A7M5WMZ7_9CNID</name>
<dbReference type="PANTHER" id="PTHR14002">
    <property type="entry name" value="ENDOGLIN/TGF-BETA RECEPTOR TYPE III"/>
    <property type="match status" value="1"/>
</dbReference>
<dbReference type="EnsemblMetazoa" id="CLYHEMT012451.1">
    <property type="protein sequence ID" value="CLYHEMP012451.1"/>
    <property type="gene ID" value="CLYHEMG012451"/>
</dbReference>
<proteinExistence type="predicted"/>
<evidence type="ECO:0000313" key="6">
    <source>
        <dbReference type="Proteomes" id="UP000594262"/>
    </source>
</evidence>
<dbReference type="AlphaFoldDB" id="A0A7M5WMZ7"/>
<protein>
    <recommendedName>
        <fullName evidence="4">ZP domain-containing protein</fullName>
    </recommendedName>
</protein>
<dbReference type="InterPro" id="IPR001507">
    <property type="entry name" value="ZP_dom"/>
</dbReference>
<keyword evidence="1 3" id="KW-0732">Signal</keyword>
<keyword evidence="2" id="KW-1015">Disulfide bond</keyword>
<organism evidence="5 6">
    <name type="scientific">Clytia hemisphaerica</name>
    <dbReference type="NCBI Taxonomy" id="252671"/>
    <lineage>
        <taxon>Eukaryota</taxon>
        <taxon>Metazoa</taxon>
        <taxon>Cnidaria</taxon>
        <taxon>Hydrozoa</taxon>
        <taxon>Hydroidolina</taxon>
        <taxon>Leptothecata</taxon>
        <taxon>Obeliida</taxon>
        <taxon>Clytiidae</taxon>
        <taxon>Clytia</taxon>
    </lineage>
</organism>
<accession>A0A7M5WMZ7</accession>
<dbReference type="RefSeq" id="XP_066920262.1">
    <property type="nucleotide sequence ID" value="XM_067064161.1"/>
</dbReference>
<dbReference type="InterPro" id="IPR042235">
    <property type="entry name" value="ZP-C_dom"/>
</dbReference>
<dbReference type="Gene3D" id="2.60.40.3210">
    <property type="entry name" value="Zona pellucida, ZP-N domain"/>
    <property type="match status" value="1"/>
</dbReference>
<evidence type="ECO:0000313" key="5">
    <source>
        <dbReference type="EnsemblMetazoa" id="CLYHEMP012451.1"/>
    </source>
</evidence>
<dbReference type="Gene3D" id="2.60.40.4100">
    <property type="entry name" value="Zona pellucida, ZP-C domain"/>
    <property type="match status" value="1"/>
</dbReference>
<feature type="chain" id="PRO_5029765565" description="ZP domain-containing protein" evidence="3">
    <location>
        <begin position="31"/>
        <end position="288"/>
    </location>
</feature>
<evidence type="ECO:0000256" key="1">
    <source>
        <dbReference type="ARBA" id="ARBA00022729"/>
    </source>
</evidence>
<dbReference type="Proteomes" id="UP000594262">
    <property type="component" value="Unplaced"/>
</dbReference>
<keyword evidence="6" id="KW-1185">Reference proteome</keyword>
<feature type="domain" description="ZP" evidence="4">
    <location>
        <begin position="62"/>
        <end position="288"/>
    </location>
</feature>
<dbReference type="PROSITE" id="PS51034">
    <property type="entry name" value="ZP_2"/>
    <property type="match status" value="1"/>
</dbReference>
<evidence type="ECO:0000259" key="4">
    <source>
        <dbReference type="PROSITE" id="PS51034"/>
    </source>
</evidence>
<feature type="signal peptide" evidence="3">
    <location>
        <begin position="1"/>
        <end position="30"/>
    </location>
</feature>